<dbReference type="SUPFAM" id="SSF53335">
    <property type="entry name" value="S-adenosyl-L-methionine-dependent methyltransferases"/>
    <property type="match status" value="1"/>
</dbReference>
<evidence type="ECO:0000256" key="3">
    <source>
        <dbReference type="ARBA" id="ARBA00022603"/>
    </source>
</evidence>
<accession>A0ABW8PXG8</accession>
<reference evidence="8 9" key="1">
    <citation type="submission" date="2024-02" db="EMBL/GenBank/DDBJ databases">
        <title>Marinospirillum sp. MEB 164 isolated from Lonar lake sediment.</title>
        <authorList>
            <person name="Joshi A."/>
            <person name="Thite S."/>
        </authorList>
    </citation>
    <scope>NUCLEOTIDE SEQUENCE [LARGE SCALE GENOMIC DNA]</scope>
    <source>
        <strain evidence="8 9">MEB164</strain>
    </source>
</reference>
<evidence type="ECO:0000256" key="4">
    <source>
        <dbReference type="ARBA" id="ARBA00022679"/>
    </source>
</evidence>
<feature type="domain" description="Methyltransferase small N-terminal" evidence="7">
    <location>
        <begin position="11"/>
        <end position="148"/>
    </location>
</feature>
<dbReference type="GO" id="GO:0008168">
    <property type="term" value="F:methyltransferase activity"/>
    <property type="evidence" value="ECO:0007669"/>
    <property type="project" value="UniProtKB-KW"/>
</dbReference>
<dbReference type="Gene3D" id="3.40.50.150">
    <property type="entry name" value="Vaccinia Virus protein VP39"/>
    <property type="match status" value="2"/>
</dbReference>
<keyword evidence="3 8" id="KW-0489">Methyltransferase</keyword>
<proteinExistence type="predicted"/>
<name>A0ABW8PXG8_9GAMM</name>
<organism evidence="8 9">
    <name type="scientific">Marinospirillum alkalitolerans</name>
    <dbReference type="NCBI Taxonomy" id="3123374"/>
    <lineage>
        <taxon>Bacteria</taxon>
        <taxon>Pseudomonadati</taxon>
        <taxon>Pseudomonadota</taxon>
        <taxon>Gammaproteobacteria</taxon>
        <taxon>Oceanospirillales</taxon>
        <taxon>Oceanospirillaceae</taxon>
        <taxon>Marinospirillum</taxon>
    </lineage>
</organism>
<keyword evidence="2" id="KW-0698">rRNA processing</keyword>
<evidence type="ECO:0000259" key="6">
    <source>
        <dbReference type="Pfam" id="PF05175"/>
    </source>
</evidence>
<sequence>MSSSHCDLNAFLQRHRERWQQPLCLLAPPAELQLSALSAPVALSLSADWRQVLQAQQQGIAAQLVGETFDPLSPPSHPLLFWPKAKEEGFWWLEQALAHWPSLDLVGDNHSGLKAVAKNLAQAGLSIHKVDTAKRTSLYRLQLSDQPTQDLALIRTLAPVAKASQWQTEDQLTLISRPGVFSHGRLDEGSALLLEVWRERLQEPAHQQLGQARPKQLLDMGCGCGLLGAWLLKHYASAAQLCATDVNGLALAATQATLAANGLQGEVLPSDIYSSLDGRRFDWIVSNPPFHTGQRTDYSLAERLIRQAPQHLHPQGELWLVANRFLPWPELLEASFGQYQEYAQDGRYAVYWARGGQIK</sequence>
<evidence type="ECO:0000256" key="5">
    <source>
        <dbReference type="ARBA" id="ARBA00022691"/>
    </source>
</evidence>
<dbReference type="Pfam" id="PF08468">
    <property type="entry name" value="MTS_N"/>
    <property type="match status" value="1"/>
</dbReference>
<dbReference type="Proteomes" id="UP001621714">
    <property type="component" value="Unassembled WGS sequence"/>
</dbReference>
<comment type="caution">
    <text evidence="8">The sequence shown here is derived from an EMBL/GenBank/DDBJ whole genome shotgun (WGS) entry which is preliminary data.</text>
</comment>
<dbReference type="InterPro" id="IPR046977">
    <property type="entry name" value="RsmC/RlmG"/>
</dbReference>
<evidence type="ECO:0000259" key="7">
    <source>
        <dbReference type="Pfam" id="PF08468"/>
    </source>
</evidence>
<dbReference type="InterPro" id="IPR002052">
    <property type="entry name" value="DNA_methylase_N6_adenine_CS"/>
</dbReference>
<keyword evidence="1" id="KW-0963">Cytoplasm</keyword>
<evidence type="ECO:0000313" key="9">
    <source>
        <dbReference type="Proteomes" id="UP001621714"/>
    </source>
</evidence>
<dbReference type="InterPro" id="IPR029063">
    <property type="entry name" value="SAM-dependent_MTases_sf"/>
</dbReference>
<dbReference type="PROSITE" id="PS00092">
    <property type="entry name" value="N6_MTASE"/>
    <property type="match status" value="1"/>
</dbReference>
<gene>
    <name evidence="8" type="ORF">V6U78_05620</name>
</gene>
<keyword evidence="9" id="KW-1185">Reference proteome</keyword>
<feature type="domain" description="Methyltransferase small" evidence="6">
    <location>
        <begin position="172"/>
        <end position="351"/>
    </location>
</feature>
<dbReference type="RefSeq" id="WP_405338291.1">
    <property type="nucleotide sequence ID" value="NZ_JBANFI010000003.1"/>
</dbReference>
<evidence type="ECO:0000313" key="8">
    <source>
        <dbReference type="EMBL" id="MFK7160511.1"/>
    </source>
</evidence>
<keyword evidence="5" id="KW-0949">S-adenosyl-L-methionine</keyword>
<keyword evidence="4" id="KW-0808">Transferase</keyword>
<evidence type="ECO:0000256" key="2">
    <source>
        <dbReference type="ARBA" id="ARBA00022552"/>
    </source>
</evidence>
<dbReference type="InterPro" id="IPR013675">
    <property type="entry name" value="Mtase_sm_N"/>
</dbReference>
<dbReference type="InterPro" id="IPR007848">
    <property type="entry name" value="Small_mtfrase_dom"/>
</dbReference>
<dbReference type="Pfam" id="PF05175">
    <property type="entry name" value="MTS"/>
    <property type="match status" value="1"/>
</dbReference>
<dbReference type="PANTHER" id="PTHR47816:SF4">
    <property type="entry name" value="RIBOSOMAL RNA SMALL SUBUNIT METHYLTRANSFERASE C"/>
    <property type="match status" value="1"/>
</dbReference>
<dbReference type="PANTHER" id="PTHR47816">
    <property type="entry name" value="RIBOSOMAL RNA SMALL SUBUNIT METHYLTRANSFERASE C"/>
    <property type="match status" value="1"/>
</dbReference>
<evidence type="ECO:0000256" key="1">
    <source>
        <dbReference type="ARBA" id="ARBA00022490"/>
    </source>
</evidence>
<protein>
    <submittedName>
        <fullName evidence="8">Methyltransferase</fullName>
    </submittedName>
</protein>
<dbReference type="CDD" id="cd02440">
    <property type="entry name" value="AdoMet_MTases"/>
    <property type="match status" value="1"/>
</dbReference>
<dbReference type="EMBL" id="JBANFI010000003">
    <property type="protein sequence ID" value="MFK7160511.1"/>
    <property type="molecule type" value="Genomic_DNA"/>
</dbReference>
<dbReference type="GO" id="GO:0032259">
    <property type="term" value="P:methylation"/>
    <property type="evidence" value="ECO:0007669"/>
    <property type="project" value="UniProtKB-KW"/>
</dbReference>